<protein>
    <submittedName>
        <fullName evidence="1">Uncharacterized protein</fullName>
    </submittedName>
</protein>
<evidence type="ECO:0000313" key="1">
    <source>
        <dbReference type="EMBL" id="TBO60921.1"/>
    </source>
</evidence>
<organism evidence="1 2">
    <name type="scientific">Streptomyces kasugaensis</name>
    <dbReference type="NCBI Taxonomy" id="1946"/>
    <lineage>
        <taxon>Bacteria</taxon>
        <taxon>Bacillati</taxon>
        <taxon>Actinomycetota</taxon>
        <taxon>Actinomycetes</taxon>
        <taxon>Kitasatosporales</taxon>
        <taxon>Streptomycetaceae</taxon>
        <taxon>Streptomyces</taxon>
    </lineage>
</organism>
<gene>
    <name evidence="1" type="ORF">EYS09_03895</name>
</gene>
<dbReference type="EMBL" id="SIXH01000021">
    <property type="protein sequence ID" value="TBO60921.1"/>
    <property type="molecule type" value="Genomic_DNA"/>
</dbReference>
<accession>A0A4V6MU47</accession>
<proteinExistence type="predicted"/>
<reference evidence="1 2" key="1">
    <citation type="submission" date="2019-02" db="EMBL/GenBank/DDBJ databases">
        <title>Draft Genome Sequence of Streptomyces sp. AM-2504, identified by 16S rRNA comparative analysis as a Streptomyces Kasugaensis strain.</title>
        <authorList>
            <person name="Napolioni V."/>
            <person name="Giuliodori A.M."/>
            <person name="Spurio R."/>
            <person name="Fabbretti A."/>
        </authorList>
    </citation>
    <scope>NUCLEOTIDE SEQUENCE [LARGE SCALE GENOMIC DNA]</scope>
    <source>
        <strain evidence="1 2">AM-2504</strain>
    </source>
</reference>
<dbReference type="SUPFAM" id="SSF51695">
    <property type="entry name" value="PLC-like phosphodiesterases"/>
    <property type="match status" value="1"/>
</dbReference>
<comment type="caution">
    <text evidence="1">The sequence shown here is derived from an EMBL/GenBank/DDBJ whole genome shotgun (WGS) entry which is preliminary data.</text>
</comment>
<dbReference type="InterPro" id="IPR017946">
    <property type="entry name" value="PLC-like_Pdiesterase_TIM-brl"/>
</dbReference>
<dbReference type="GO" id="GO:0008081">
    <property type="term" value="F:phosphoric diester hydrolase activity"/>
    <property type="evidence" value="ECO:0007669"/>
    <property type="project" value="InterPro"/>
</dbReference>
<sequence>MARCGCSGSCSCVVRGAAPVTVTGNGSVQQPYVVSLGQDGQTGCEAIAACVAQNLGPGLAYDKGTGKIQTKLSRDAGQTVRFGSDGGLLDTAGEAPSPGACGRTIESLPGAPGVVGAYALAGLHNPYSSPYGVDYCLAHQVDIIGMSVATTSDDVGVLSDYDDCRITEDRSSIYVSQDIRRMSADTVVSTYNYAGNVDDPVAYLRPQSVPRSDRRGGWYGWLAQRYHQPGLSDMLTKVGGKAVVMLQCHLPEDATYPTEAENVRGAIRSVLQCCAQHWAIVAVRELETATTIVNAGITACLVPPRAKVYGDTTMPYAPEDVVASGATWMVLDDLYHNVVFQAYKDAGLQVLMWGNSRHTWKDRAQALGIRGSYVLDPVYYRGPEEHDYRGEVDPWEHRRPGVGHLTYRTDHRDVTSAGGYVRGRAEIAEQGLIIPRNFGDGQGRPSILIGWLCPLQDATDYTITWAMKWTGMPSPASGTAKMGLLFGAASDKDPYAWAQKDPALNPLKYPQGPQMMYRAYQRTTGEIGLAKWSDATGPIQYLAAKTTPAITANVWNDYELKVEPDKITFTRISAGGTRYTVAAADTQYRGAYFFLEKEESFQGEAAHQFEGKVKNMAYRRNP</sequence>
<evidence type="ECO:0000313" key="2">
    <source>
        <dbReference type="Proteomes" id="UP000292452"/>
    </source>
</evidence>
<dbReference type="AlphaFoldDB" id="A0A4V6MU47"/>
<dbReference type="Gene3D" id="2.60.120.560">
    <property type="entry name" value="Exo-inulinase, domain 1"/>
    <property type="match status" value="1"/>
</dbReference>
<dbReference type="Proteomes" id="UP000292452">
    <property type="component" value="Unassembled WGS sequence"/>
</dbReference>
<keyword evidence="2" id="KW-1185">Reference proteome</keyword>
<dbReference type="GO" id="GO:0006629">
    <property type="term" value="P:lipid metabolic process"/>
    <property type="evidence" value="ECO:0007669"/>
    <property type="project" value="InterPro"/>
</dbReference>
<name>A0A4V6MU47_STRKA</name>